<gene>
    <name evidence="2" type="ORF">DSCA_13580</name>
</gene>
<organism evidence="2 3">
    <name type="scientific">Desulfosarcina alkanivorans</name>
    <dbReference type="NCBI Taxonomy" id="571177"/>
    <lineage>
        <taxon>Bacteria</taxon>
        <taxon>Pseudomonadati</taxon>
        <taxon>Thermodesulfobacteriota</taxon>
        <taxon>Desulfobacteria</taxon>
        <taxon>Desulfobacterales</taxon>
        <taxon>Desulfosarcinaceae</taxon>
        <taxon>Desulfosarcina</taxon>
    </lineage>
</organism>
<dbReference type="EMBL" id="AP021874">
    <property type="protein sequence ID" value="BBO67428.1"/>
    <property type="molecule type" value="Genomic_DNA"/>
</dbReference>
<feature type="transmembrane region" description="Helical" evidence="1">
    <location>
        <begin position="47"/>
        <end position="71"/>
    </location>
</feature>
<proteinExistence type="predicted"/>
<dbReference type="AlphaFoldDB" id="A0A5K7YED1"/>
<keyword evidence="1" id="KW-0812">Transmembrane</keyword>
<dbReference type="KEGG" id="dalk:DSCA_13580"/>
<keyword evidence="3" id="KW-1185">Reference proteome</keyword>
<dbReference type="Proteomes" id="UP000427906">
    <property type="component" value="Chromosome"/>
</dbReference>
<feature type="transmembrane region" description="Helical" evidence="1">
    <location>
        <begin position="21"/>
        <end position="41"/>
    </location>
</feature>
<sequence length="125" mass="13961">MSMIDRLHGIARAVRMLRLPSIVVGWLSLASLVVTIFILAPHQGDRFIIPGLVGLLWAVSTYAFIVTFATVPAKPGRAPGIFSRLKQKIQRGWYWLISVIFLITTVIVIGLTVRMVSIWLREYGG</sequence>
<reference evidence="2 3" key="1">
    <citation type="submission" date="2019-11" db="EMBL/GenBank/DDBJ databases">
        <title>Comparative genomics of hydrocarbon-degrading Desulfosarcina strains.</title>
        <authorList>
            <person name="Watanabe M."/>
            <person name="Kojima H."/>
            <person name="Fukui M."/>
        </authorList>
    </citation>
    <scope>NUCLEOTIDE SEQUENCE [LARGE SCALE GENOMIC DNA]</scope>
    <source>
        <strain evidence="2 3">PL12</strain>
    </source>
</reference>
<evidence type="ECO:0000313" key="2">
    <source>
        <dbReference type="EMBL" id="BBO67428.1"/>
    </source>
</evidence>
<keyword evidence="1" id="KW-1133">Transmembrane helix</keyword>
<keyword evidence="1" id="KW-0472">Membrane</keyword>
<accession>A0A5K7YED1</accession>
<evidence type="ECO:0000256" key="1">
    <source>
        <dbReference type="SAM" id="Phobius"/>
    </source>
</evidence>
<feature type="transmembrane region" description="Helical" evidence="1">
    <location>
        <begin position="92"/>
        <end position="120"/>
    </location>
</feature>
<protein>
    <submittedName>
        <fullName evidence="2">Uncharacterized protein</fullName>
    </submittedName>
</protein>
<evidence type="ECO:0000313" key="3">
    <source>
        <dbReference type="Proteomes" id="UP000427906"/>
    </source>
</evidence>
<name>A0A5K7YED1_9BACT</name>